<comment type="caution">
    <text evidence="1">The sequence shown here is derived from an EMBL/GenBank/DDBJ whole genome shotgun (WGS) entry which is preliminary data.</text>
</comment>
<accession>A0A3A1Y997</accession>
<name>A0A3A1Y997_9GAMM</name>
<organism evidence="1 2">
    <name type="scientific">Psittacicella hinzii</name>
    <dbReference type="NCBI Taxonomy" id="2028575"/>
    <lineage>
        <taxon>Bacteria</taxon>
        <taxon>Pseudomonadati</taxon>
        <taxon>Pseudomonadota</taxon>
        <taxon>Gammaproteobacteria</taxon>
        <taxon>Pasteurellales</taxon>
        <taxon>Psittacicellaceae</taxon>
        <taxon>Psittacicella</taxon>
    </lineage>
</organism>
<dbReference type="Proteomes" id="UP000265691">
    <property type="component" value="Unassembled WGS sequence"/>
</dbReference>
<keyword evidence="2" id="KW-1185">Reference proteome</keyword>
<dbReference type="EMBL" id="NRHC01000016">
    <property type="protein sequence ID" value="RIY34121.1"/>
    <property type="molecule type" value="Genomic_DNA"/>
</dbReference>
<gene>
    <name evidence="1" type="ORF">CKF54_01410</name>
</gene>
<dbReference type="AlphaFoldDB" id="A0A3A1Y997"/>
<reference evidence="1 2" key="1">
    <citation type="submission" date="2017-08" db="EMBL/GenBank/DDBJ databases">
        <title>Reclassification of Bisgaard taxon 37 and 44.</title>
        <authorList>
            <person name="Christensen H."/>
        </authorList>
    </citation>
    <scope>NUCLEOTIDE SEQUENCE [LARGE SCALE GENOMIC DNA]</scope>
    <source>
        <strain evidence="1 2">B96_3</strain>
    </source>
</reference>
<sequence length="448" mass="51698">MAKNKAKNLILSIHIDSSEINLAAGYVENETVNLLALKRGILQGINFGNITNKDLFTHSVVENIQDFLDNHLKIENREKAKDLNLDIADDKLVVKRISYNIIVSELRKQSPIQTHILKEILKNYFFADDVILGDEVIFKCTADTAATTLLVDENQVNKPYLININLCYNSTWINFIKDQNDYFIESLSVEKGFKEIVNSINNNPKIKRPLPLEAVYNGLSGFNFLVTRSKHNFRIPLFNVNFTISDTEESIVLPLQEVFHLCYDKLKELDRDGLRFTPNFFNKVQLNIMGYGADLQDVSAVASLVFSERLENEIEYFNKQKEEKLTSNGQQLEQTSLNLVTGMQYYSHSFLPSANLKSRTLIYYTSEEQLKIEHKVLKVSNKVYFRPGICFSFSHFMVDNAGRECYKLYQATRDQFTTSFGLIYNFHLARPKPIKVGFFESLLKFFKM</sequence>
<dbReference type="OrthoDB" id="5668628at2"/>
<protein>
    <submittedName>
        <fullName evidence="1">Uncharacterized protein</fullName>
    </submittedName>
</protein>
<evidence type="ECO:0000313" key="1">
    <source>
        <dbReference type="EMBL" id="RIY34121.1"/>
    </source>
</evidence>
<proteinExistence type="predicted"/>
<evidence type="ECO:0000313" key="2">
    <source>
        <dbReference type="Proteomes" id="UP000265691"/>
    </source>
</evidence>